<dbReference type="Gene3D" id="3.30.1360.170">
    <property type="match status" value="2"/>
</dbReference>
<protein>
    <recommendedName>
        <fullName evidence="3">Thymidylate synthase</fullName>
    </recommendedName>
</protein>
<dbReference type="InterPro" id="IPR036098">
    <property type="entry name" value="Thymidylate_synthase_ThyX_sf"/>
</dbReference>
<evidence type="ECO:0000313" key="2">
    <source>
        <dbReference type="Proteomes" id="UP000178529"/>
    </source>
</evidence>
<sequence>MDKGGTLMTDLVKFAPVYQAPQLNDEAVWAVGPFVTSLQAAVYSFRSILPPQLLGALFSRASRAAGDLREVLWSEYLGPILYPKEETQENLDFARELREVIQFYHDHPNPSYNTKRAYQFFAKWLAQYGDDSIAQMGSTNLVACGLSQPGIKFIEDQRVGLAPIEKSTRYVDFSRRTNGWFGYFTDPRLQEWGFDGEYRTVMDGLFEVYTKSIPVLIARLQAQYPEEKTSVLEKKAFDELRGFLPMATLSQVAFHGNAQAFQYLIVRCMEHPLGELRWFASLAREALDEEIPSLLLRLDDEATKEYAKELQDRKERVATLANEFFPAKADSEPYVKPEVRLAEADPEGENKVITGLLFPSLGPRYSWQEILSQVRSWPDERKKQVLDAHFAGRKARWQKVGRAFENAFVRFEITMNLGAYRDLHRHRMHTQDRQLFTAALGYEMPSAIKEFGLEGAMREHMEALSVLFQKIEEKSPDVAQYVPSLFHFVRFYQYQNAREFFWEVELRTGPQGRPDYRWIEQEKYRLLQEVWPLLMSYVLVDMNEYDLARRGTEERIAKKEKDLTKRLGDIAGS</sequence>
<dbReference type="GO" id="GO:0050797">
    <property type="term" value="F:thymidylate synthase (FAD) activity"/>
    <property type="evidence" value="ECO:0007669"/>
    <property type="project" value="InterPro"/>
</dbReference>
<dbReference type="AlphaFoldDB" id="A0A1G2R662"/>
<organism evidence="1 2">
    <name type="scientific">Candidatus Wildermuthbacteria bacterium RIFCSPHIGHO2_02_FULL_48_16</name>
    <dbReference type="NCBI Taxonomy" id="1802453"/>
    <lineage>
        <taxon>Bacteria</taxon>
        <taxon>Candidatus Wildermuthiibacteriota</taxon>
    </lineage>
</organism>
<name>A0A1G2R662_9BACT</name>
<accession>A0A1G2R662</accession>
<evidence type="ECO:0008006" key="3">
    <source>
        <dbReference type="Google" id="ProtNLM"/>
    </source>
</evidence>
<dbReference type="SUPFAM" id="SSF69796">
    <property type="entry name" value="Thymidylate synthase-complementing protein Thy1"/>
    <property type="match status" value="2"/>
</dbReference>
<dbReference type="Pfam" id="PF02511">
    <property type="entry name" value="Thy1"/>
    <property type="match status" value="2"/>
</dbReference>
<dbReference type="GO" id="GO:0070402">
    <property type="term" value="F:NADPH binding"/>
    <property type="evidence" value="ECO:0007669"/>
    <property type="project" value="TreeGrafter"/>
</dbReference>
<dbReference type="GO" id="GO:0004799">
    <property type="term" value="F:thymidylate synthase activity"/>
    <property type="evidence" value="ECO:0007669"/>
    <property type="project" value="TreeGrafter"/>
</dbReference>
<dbReference type="CDD" id="cd20175">
    <property type="entry name" value="ThyX"/>
    <property type="match status" value="1"/>
</dbReference>
<dbReference type="PANTHER" id="PTHR34934:SF1">
    <property type="entry name" value="FLAVIN-DEPENDENT THYMIDYLATE SYNTHASE"/>
    <property type="match status" value="1"/>
</dbReference>
<dbReference type="Proteomes" id="UP000178529">
    <property type="component" value="Unassembled WGS sequence"/>
</dbReference>
<comment type="caution">
    <text evidence="1">The sequence shown here is derived from an EMBL/GenBank/DDBJ whole genome shotgun (WGS) entry which is preliminary data.</text>
</comment>
<dbReference type="InterPro" id="IPR003669">
    <property type="entry name" value="Thymidylate_synthase_ThyX"/>
</dbReference>
<dbReference type="EMBL" id="MHTY01000026">
    <property type="protein sequence ID" value="OHA68355.1"/>
    <property type="molecule type" value="Genomic_DNA"/>
</dbReference>
<gene>
    <name evidence="1" type="ORF">A3J68_00230</name>
</gene>
<dbReference type="GO" id="GO:0050660">
    <property type="term" value="F:flavin adenine dinucleotide binding"/>
    <property type="evidence" value="ECO:0007669"/>
    <property type="project" value="InterPro"/>
</dbReference>
<evidence type="ECO:0000313" key="1">
    <source>
        <dbReference type="EMBL" id="OHA68355.1"/>
    </source>
</evidence>
<reference evidence="1 2" key="1">
    <citation type="journal article" date="2016" name="Nat. Commun.">
        <title>Thousands of microbial genomes shed light on interconnected biogeochemical processes in an aquifer system.</title>
        <authorList>
            <person name="Anantharaman K."/>
            <person name="Brown C.T."/>
            <person name="Hug L.A."/>
            <person name="Sharon I."/>
            <person name="Castelle C.J."/>
            <person name="Probst A.J."/>
            <person name="Thomas B.C."/>
            <person name="Singh A."/>
            <person name="Wilkins M.J."/>
            <person name="Karaoz U."/>
            <person name="Brodie E.L."/>
            <person name="Williams K.H."/>
            <person name="Hubbard S.S."/>
            <person name="Banfield J.F."/>
        </authorList>
    </citation>
    <scope>NUCLEOTIDE SEQUENCE [LARGE SCALE GENOMIC DNA]</scope>
</reference>
<proteinExistence type="predicted"/>
<dbReference type="GO" id="GO:0006231">
    <property type="term" value="P:dTMP biosynthetic process"/>
    <property type="evidence" value="ECO:0007669"/>
    <property type="project" value="InterPro"/>
</dbReference>
<dbReference type="PROSITE" id="PS51331">
    <property type="entry name" value="THYX"/>
    <property type="match status" value="2"/>
</dbReference>
<dbReference type="PANTHER" id="PTHR34934">
    <property type="entry name" value="FLAVIN-DEPENDENT THYMIDYLATE SYNTHASE"/>
    <property type="match status" value="1"/>
</dbReference>